<dbReference type="GeneTree" id="ENSGT00960000189764"/>
<keyword evidence="3" id="KW-1185">Reference proteome</keyword>
<evidence type="ECO:0000313" key="3">
    <source>
        <dbReference type="Proteomes" id="UP000694415"/>
    </source>
</evidence>
<feature type="region of interest" description="Disordered" evidence="1">
    <location>
        <begin position="52"/>
        <end position="128"/>
    </location>
</feature>
<accession>A0A8C6HGP1</accession>
<feature type="compositionally biased region" description="Low complexity" evidence="1">
    <location>
        <begin position="83"/>
        <end position="96"/>
    </location>
</feature>
<dbReference type="AlphaFoldDB" id="A0A8C6HGP1"/>
<reference evidence="2" key="1">
    <citation type="submission" date="2025-08" db="UniProtKB">
        <authorList>
            <consortium name="Ensembl"/>
        </authorList>
    </citation>
    <scope>IDENTIFICATION</scope>
</reference>
<reference evidence="2" key="2">
    <citation type="submission" date="2025-09" db="UniProtKB">
        <authorList>
            <consortium name="Ensembl"/>
        </authorList>
    </citation>
    <scope>IDENTIFICATION</scope>
</reference>
<dbReference type="Proteomes" id="UP000694415">
    <property type="component" value="Unplaced"/>
</dbReference>
<proteinExistence type="predicted"/>
<evidence type="ECO:0000313" key="2">
    <source>
        <dbReference type="Ensembl" id="ENSMSIP00000021125.1"/>
    </source>
</evidence>
<evidence type="ECO:0000256" key="1">
    <source>
        <dbReference type="SAM" id="MobiDB-lite"/>
    </source>
</evidence>
<organism evidence="2 3">
    <name type="scientific">Mus spicilegus</name>
    <name type="common">Mound-building mouse</name>
    <dbReference type="NCBI Taxonomy" id="10103"/>
    <lineage>
        <taxon>Eukaryota</taxon>
        <taxon>Metazoa</taxon>
        <taxon>Chordata</taxon>
        <taxon>Craniata</taxon>
        <taxon>Vertebrata</taxon>
        <taxon>Euteleostomi</taxon>
        <taxon>Mammalia</taxon>
        <taxon>Eutheria</taxon>
        <taxon>Euarchontoglires</taxon>
        <taxon>Glires</taxon>
        <taxon>Rodentia</taxon>
        <taxon>Myomorpha</taxon>
        <taxon>Muroidea</taxon>
        <taxon>Muridae</taxon>
        <taxon>Murinae</taxon>
        <taxon>Mus</taxon>
        <taxon>Mus</taxon>
    </lineage>
</organism>
<sequence length="128" mass="13926">MFQDRNLVGSGLKCLPFSIIRIAKVPESLRPYQVFFEVDIDLKLPIPLLPNDAEEKEVRAPRPRDPNGVKPVSKAGNSPPNEGAAPRLLLPRGPLRFPKKVSGSSKYSNENGSLPPKISLKTSSGKGV</sequence>
<name>A0A8C6HGP1_MUSSI</name>
<protein>
    <submittedName>
        <fullName evidence="2">Uncharacterized protein</fullName>
    </submittedName>
</protein>
<feature type="compositionally biased region" description="Basic and acidic residues" evidence="1">
    <location>
        <begin position="56"/>
        <end position="67"/>
    </location>
</feature>
<dbReference type="Ensembl" id="ENSMSIT00000026650.1">
    <property type="protein sequence ID" value="ENSMSIP00000021125.1"/>
    <property type="gene ID" value="ENSMSIG00000017944.1"/>
</dbReference>
<feature type="compositionally biased region" description="Polar residues" evidence="1">
    <location>
        <begin position="102"/>
        <end position="112"/>
    </location>
</feature>